<accession>A0AAQ3MQD8</accession>
<dbReference type="EMBL" id="CP144691">
    <property type="protein sequence ID" value="WVY95302.1"/>
    <property type="molecule type" value="Genomic_DNA"/>
</dbReference>
<reference evidence="2 3" key="1">
    <citation type="journal article" date="2023" name="Life. Sci Alliance">
        <title>Evolutionary insights into 3D genome organization and epigenetic landscape of Vigna mungo.</title>
        <authorList>
            <person name="Junaid A."/>
            <person name="Singh B."/>
            <person name="Bhatia S."/>
        </authorList>
    </citation>
    <scope>NUCLEOTIDE SEQUENCE [LARGE SCALE GENOMIC DNA]</scope>
    <source>
        <strain evidence="2">Urdbean</strain>
    </source>
</reference>
<protein>
    <recommendedName>
        <fullName evidence="4">Transposase</fullName>
    </recommendedName>
</protein>
<dbReference type="Pfam" id="PF03004">
    <property type="entry name" value="Transposase_24"/>
    <property type="match status" value="1"/>
</dbReference>
<feature type="region of interest" description="Disordered" evidence="1">
    <location>
        <begin position="262"/>
        <end position="303"/>
    </location>
</feature>
<evidence type="ECO:0000256" key="1">
    <source>
        <dbReference type="SAM" id="MobiDB-lite"/>
    </source>
</evidence>
<dbReference type="AlphaFoldDB" id="A0AAQ3MQD8"/>
<evidence type="ECO:0000313" key="3">
    <source>
        <dbReference type="Proteomes" id="UP001374535"/>
    </source>
</evidence>
<keyword evidence="3" id="KW-1185">Reference proteome</keyword>
<feature type="compositionally biased region" description="Acidic residues" evidence="1">
    <location>
        <begin position="281"/>
        <end position="292"/>
    </location>
</feature>
<gene>
    <name evidence="2" type="ORF">V8G54_034390</name>
</gene>
<proteinExistence type="predicted"/>
<sequence>MVAITRTIKQQFLQPWASWGVISDDDKKLFWERFKQKVQWAAEHETQIHKNFNMKASHRLSEMFRDARIAGQRPYWVGEHIWNSLLAHWNTPQYRIKCATAQKNRASEKGGALHTGGSITTHEHAIRMAAALGRAVHVDEVFTQTHIRKGTGEYVDERSRKTIEDFSARLTQATPEGGSGADEEMIRTQCWVDIVGGKKKGRLYGVGQLASHYSARRGGIFRHQPTSTTFDPNNVVSKNAYDSLLARFENLENLIRTLVPQQGHTAPSSSQQPPLQTTVVQDEDSDDSDDRDDPNPDGFGFNREANWLQKRLSRLQTASRPSLTHFRTELPTTLWPSVLPTALWPSVLPTACGLRYYPRPCGLRYYPRPVAFGITEGFLAVGNTEGHKAVGNVSDKQITDGFEAVDRPSVRGVYRRLLVRFL</sequence>
<feature type="compositionally biased region" description="Polar residues" evidence="1">
    <location>
        <begin position="262"/>
        <end position="280"/>
    </location>
</feature>
<evidence type="ECO:0000313" key="2">
    <source>
        <dbReference type="EMBL" id="WVY95302.1"/>
    </source>
</evidence>
<dbReference type="InterPro" id="IPR004252">
    <property type="entry name" value="Probable_transposase_24"/>
</dbReference>
<name>A0AAQ3MQD8_VIGMU</name>
<organism evidence="2 3">
    <name type="scientific">Vigna mungo</name>
    <name type="common">Black gram</name>
    <name type="synonym">Phaseolus mungo</name>
    <dbReference type="NCBI Taxonomy" id="3915"/>
    <lineage>
        <taxon>Eukaryota</taxon>
        <taxon>Viridiplantae</taxon>
        <taxon>Streptophyta</taxon>
        <taxon>Embryophyta</taxon>
        <taxon>Tracheophyta</taxon>
        <taxon>Spermatophyta</taxon>
        <taxon>Magnoliopsida</taxon>
        <taxon>eudicotyledons</taxon>
        <taxon>Gunneridae</taxon>
        <taxon>Pentapetalae</taxon>
        <taxon>rosids</taxon>
        <taxon>fabids</taxon>
        <taxon>Fabales</taxon>
        <taxon>Fabaceae</taxon>
        <taxon>Papilionoideae</taxon>
        <taxon>50 kb inversion clade</taxon>
        <taxon>NPAAA clade</taxon>
        <taxon>indigoferoid/millettioid clade</taxon>
        <taxon>Phaseoleae</taxon>
        <taxon>Vigna</taxon>
    </lineage>
</organism>
<evidence type="ECO:0008006" key="4">
    <source>
        <dbReference type="Google" id="ProtNLM"/>
    </source>
</evidence>
<dbReference type="Proteomes" id="UP001374535">
    <property type="component" value="Chromosome 10"/>
</dbReference>